<comment type="caution">
    <text evidence="4">The sequence shown here is derived from an EMBL/GenBank/DDBJ whole genome shotgun (WGS) entry which is preliminary data.</text>
</comment>
<reference evidence="4 5" key="1">
    <citation type="submission" date="2016-10" db="EMBL/GenBank/DDBJ databases">
        <authorList>
            <person name="Varghese N."/>
            <person name="Submissions S."/>
        </authorList>
    </citation>
    <scope>NUCLEOTIDE SEQUENCE [LARGE SCALE GENOMIC DNA]</scope>
    <source>
        <strain evidence="4 5">CIP 109853</strain>
    </source>
</reference>
<organism evidence="4 5">
    <name type="scientific">Pseudomonas cuatrocienegasensis</name>
    <dbReference type="NCBI Taxonomy" id="543360"/>
    <lineage>
        <taxon>Bacteria</taxon>
        <taxon>Pseudomonadati</taxon>
        <taxon>Pseudomonadota</taxon>
        <taxon>Gammaproteobacteria</taxon>
        <taxon>Pseudomonadales</taxon>
        <taxon>Pseudomonadaceae</taxon>
        <taxon>Pseudomonas</taxon>
    </lineage>
</organism>
<dbReference type="Proteomes" id="UP000198512">
    <property type="component" value="Unassembled WGS sequence"/>
</dbReference>
<keyword evidence="5" id="KW-1185">Reference proteome</keyword>
<evidence type="ECO:0000256" key="2">
    <source>
        <dbReference type="ARBA" id="ARBA00022729"/>
    </source>
</evidence>
<dbReference type="EMBL" id="FOFP01000023">
    <property type="protein sequence ID" value="SER33673.1"/>
    <property type="molecule type" value="Genomic_DNA"/>
</dbReference>
<evidence type="ECO:0000256" key="1">
    <source>
        <dbReference type="ARBA" id="ARBA00010634"/>
    </source>
</evidence>
<dbReference type="PRINTS" id="PR01805">
    <property type="entry name" value="VACJLIPOPROT"/>
</dbReference>
<feature type="chain" id="PRO_5047310843" evidence="3">
    <location>
        <begin position="31"/>
        <end position="233"/>
    </location>
</feature>
<sequence length="233" mass="25553">MRVIGANWIARLGFLLAGASLVVLPLAAQAAEDDPWEGANRVIFRFNDTIDTYALKPVAQGYQAVTPQFLEDGVHNVFGNIGDVGNLANNVLQGKFHNAGVDTSRVIFNTLFGLAGFFDVATRMGLQKNDEDFGQTLGAWGVNSGPYVVLPLLGPSTVRDTVSRIPDSYTAPYGYMDHVPTRNVTRAVEVVDTRASLLSAERMISGDKYTFIRNAYLQNREFKVKDGQVEDDF</sequence>
<evidence type="ECO:0000313" key="4">
    <source>
        <dbReference type="EMBL" id="SER33673.1"/>
    </source>
</evidence>
<keyword evidence="2 3" id="KW-0732">Signal</keyword>
<dbReference type="PANTHER" id="PTHR30035">
    <property type="entry name" value="LIPOPROTEIN VACJ-RELATED"/>
    <property type="match status" value="1"/>
</dbReference>
<feature type="signal peptide" evidence="3">
    <location>
        <begin position="1"/>
        <end position="30"/>
    </location>
</feature>
<comment type="similarity">
    <text evidence="1">Belongs to the MlaA family.</text>
</comment>
<dbReference type="PANTHER" id="PTHR30035:SF3">
    <property type="entry name" value="INTERMEMBRANE PHOSPHOLIPID TRANSPORT SYSTEM LIPOPROTEIN MLAA"/>
    <property type="match status" value="1"/>
</dbReference>
<dbReference type="RefSeq" id="WP_069522161.1">
    <property type="nucleotide sequence ID" value="NZ_FOFP01000023.1"/>
</dbReference>
<proteinExistence type="inferred from homology"/>
<dbReference type="InterPro" id="IPR007428">
    <property type="entry name" value="MlaA"/>
</dbReference>
<protein>
    <submittedName>
        <fullName evidence="4">Phospholipid-binding lipoprotein MlaA</fullName>
    </submittedName>
</protein>
<evidence type="ECO:0000256" key="3">
    <source>
        <dbReference type="SAM" id="SignalP"/>
    </source>
</evidence>
<gene>
    <name evidence="4" type="ORF">SAMN05216600_12338</name>
</gene>
<name>A0ABY1BPT7_9PSED</name>
<evidence type="ECO:0000313" key="5">
    <source>
        <dbReference type="Proteomes" id="UP000198512"/>
    </source>
</evidence>
<dbReference type="Pfam" id="PF04333">
    <property type="entry name" value="MlaA"/>
    <property type="match status" value="1"/>
</dbReference>
<keyword evidence="4" id="KW-0449">Lipoprotein</keyword>
<accession>A0ABY1BPT7</accession>